<dbReference type="InterPro" id="IPR002692">
    <property type="entry name" value="S45"/>
</dbReference>
<dbReference type="GO" id="GO:0046872">
    <property type="term" value="F:metal ion binding"/>
    <property type="evidence" value="ECO:0007669"/>
    <property type="project" value="UniProtKB-KW"/>
</dbReference>
<feature type="binding site" evidence="6">
    <location>
        <position position="294"/>
    </location>
    <ligand>
        <name>Ca(2+)</name>
        <dbReference type="ChEBI" id="CHEBI:29108"/>
    </ligand>
</feature>
<evidence type="ECO:0000256" key="2">
    <source>
        <dbReference type="ARBA" id="ARBA00022729"/>
    </source>
</evidence>
<feature type="binding site" evidence="6">
    <location>
        <position position="291"/>
    </location>
    <ligand>
        <name>Ca(2+)</name>
        <dbReference type="ChEBI" id="CHEBI:29108"/>
    </ligand>
</feature>
<dbReference type="InterPro" id="IPR043147">
    <property type="entry name" value="Penicillin_amidase_A-knob"/>
</dbReference>
<keyword evidence="2" id="KW-0732">Signal</keyword>
<keyword evidence="3" id="KW-0378">Hydrolase</keyword>
<evidence type="ECO:0000256" key="6">
    <source>
        <dbReference type="PIRSR" id="PIRSR001227-2"/>
    </source>
</evidence>
<dbReference type="Gene3D" id="3.60.20.10">
    <property type="entry name" value="Glutamine Phosphoribosylpyrophosphate, subunit 1, domain 1"/>
    <property type="match status" value="1"/>
</dbReference>
<comment type="similarity">
    <text evidence="1">Belongs to the peptidase S45 family.</text>
</comment>
<dbReference type="AlphaFoldDB" id="A0A974S5J5"/>
<dbReference type="InterPro" id="IPR043146">
    <property type="entry name" value="Penicillin_amidase_N_B-knob"/>
</dbReference>
<evidence type="ECO:0000256" key="7">
    <source>
        <dbReference type="SAM" id="MobiDB-lite"/>
    </source>
</evidence>
<feature type="binding site" evidence="6">
    <location>
        <position position="293"/>
    </location>
    <ligand>
        <name>Ca(2+)</name>
        <dbReference type="ChEBI" id="CHEBI:29108"/>
    </ligand>
</feature>
<evidence type="ECO:0000313" key="9">
    <source>
        <dbReference type="Proteomes" id="UP000595894"/>
    </source>
</evidence>
<dbReference type="EMBL" id="CP061035">
    <property type="protein sequence ID" value="QQV78763.1"/>
    <property type="molecule type" value="Genomic_DNA"/>
</dbReference>
<feature type="active site" description="Nucleophile" evidence="5">
    <location>
        <position position="218"/>
    </location>
</feature>
<dbReference type="Gene3D" id="1.10.439.10">
    <property type="entry name" value="Penicillin Amidohydrolase, domain 1"/>
    <property type="match status" value="1"/>
</dbReference>
<organism evidence="8 9">
    <name type="scientific">Sphingomonas aliaeris</name>
    <dbReference type="NCBI Taxonomy" id="2759526"/>
    <lineage>
        <taxon>Bacteria</taxon>
        <taxon>Pseudomonadati</taxon>
        <taxon>Pseudomonadota</taxon>
        <taxon>Alphaproteobacteria</taxon>
        <taxon>Sphingomonadales</taxon>
        <taxon>Sphingomonadaceae</taxon>
        <taxon>Sphingomonas</taxon>
    </lineage>
</organism>
<evidence type="ECO:0000256" key="4">
    <source>
        <dbReference type="ARBA" id="ARBA00023145"/>
    </source>
</evidence>
<evidence type="ECO:0000313" key="8">
    <source>
        <dbReference type="EMBL" id="QQV78763.1"/>
    </source>
</evidence>
<keyword evidence="4" id="KW-0865">Zymogen</keyword>
<feature type="region of interest" description="Disordered" evidence="7">
    <location>
        <begin position="183"/>
        <end position="218"/>
    </location>
</feature>
<gene>
    <name evidence="8" type="ORF">H5J25_01115</name>
</gene>
<dbReference type="PANTHER" id="PTHR34218">
    <property type="entry name" value="PEPTIDASE S45 PENICILLIN AMIDASE"/>
    <property type="match status" value="1"/>
</dbReference>
<dbReference type="PIRSF" id="PIRSF001227">
    <property type="entry name" value="Pen_acylase"/>
    <property type="match status" value="1"/>
</dbReference>
<dbReference type="GO" id="GO:0017000">
    <property type="term" value="P:antibiotic biosynthetic process"/>
    <property type="evidence" value="ECO:0007669"/>
    <property type="project" value="InterPro"/>
</dbReference>
<comment type="cofactor">
    <cofactor evidence="6">
        <name>Ca(2+)</name>
        <dbReference type="ChEBI" id="CHEBI:29108"/>
    </cofactor>
    <text evidence="6">Binds 1 Ca(2+) ion per dimer.</text>
</comment>
<dbReference type="GO" id="GO:0016811">
    <property type="term" value="F:hydrolase activity, acting on carbon-nitrogen (but not peptide) bonds, in linear amides"/>
    <property type="evidence" value="ECO:0007669"/>
    <property type="project" value="InterPro"/>
</dbReference>
<dbReference type="Gene3D" id="1.10.1400.10">
    <property type="match status" value="1"/>
</dbReference>
<evidence type="ECO:0000256" key="1">
    <source>
        <dbReference type="ARBA" id="ARBA00006586"/>
    </source>
</evidence>
<dbReference type="KEGG" id="sari:H5J25_01115"/>
<evidence type="ECO:0000256" key="5">
    <source>
        <dbReference type="PIRSR" id="PIRSR001227-1"/>
    </source>
</evidence>
<protein>
    <submittedName>
        <fullName evidence="8">Penicillin acylase family protein</fullName>
    </submittedName>
</protein>
<keyword evidence="6" id="KW-0479">Metal-binding</keyword>
<dbReference type="Proteomes" id="UP000595894">
    <property type="component" value="Chromosome"/>
</dbReference>
<dbReference type="InterPro" id="IPR023343">
    <property type="entry name" value="Penicillin_amidase_dom1"/>
</dbReference>
<keyword evidence="6" id="KW-0106">Calcium</keyword>
<evidence type="ECO:0000256" key="3">
    <source>
        <dbReference type="ARBA" id="ARBA00022801"/>
    </source>
</evidence>
<sequence length="720" mass="78957">MRKVAKGLLGLIGLLVVVAIGLMVWEPLAASTPAPPPPHRYDTVIARDTFGVPHIFGKTDPDVAYGVAYAHAEDDFSTLQEAIAMSRGRLGALTGQDGAKVDYALALLGARATVDRDYDKQPADVRALLDGYASGLNHYAERHPGEVRMRKLFPVDGRDIATGFVLRTPFFFGLDQVLGALSSDLPPPRESAGPTPDAPDPKAIPAGQDASEGNMNGSNAFVVAPKRSADRFTRVVSNSHQPWKGPVAWYELVIHSGTGWNFAGATFPGVPYPVLGHNERLGWTNTVNRPDLVDVYKLSMEQDGTHYRFDGKSLPLQSTRVWLPVRFGPFVLPIPKTVYRAVQGPVIVNRNGAFAMRYGGADQLRMVEEYYRLTRAQDFTQWQKALAIQGVSATNFLYGDAAGNIAYFYNAAFPNRKQGFDYRQVLPGDTSRDLMAGTVPWAQVPRNVNPASGFLANANNTPFQSAGEGSEMNPADWSPLLGIETDTTNRGTRAVELMGQDGSISDADLHRIKYDTGVSRLSWAARWYDDLARVDAKGDKQIDAAKALMAKWNWRFDGNNPAEALAAILLRAGQSWHYVRKPEKIPREELAKAAAYLAKHFGRLDPPLGQVLRLRQGPGKYAVDLPLDGAPDVLRAASTWDEAPDGRLVVKHGDSFVMFMAWDKAGRVSSTSIQPYGAATTRPGSPHYTDQAALFVAHRTKPVRFRPADLRGHTERVYRP</sequence>
<dbReference type="Pfam" id="PF01804">
    <property type="entry name" value="Penicil_amidase"/>
    <property type="match status" value="1"/>
</dbReference>
<proteinExistence type="inferred from homology"/>
<name>A0A974S5J5_9SPHN</name>
<dbReference type="SUPFAM" id="SSF56235">
    <property type="entry name" value="N-terminal nucleophile aminohydrolases (Ntn hydrolases)"/>
    <property type="match status" value="1"/>
</dbReference>
<accession>A0A974S5J5</accession>
<reference evidence="9" key="1">
    <citation type="submission" date="2020-09" db="EMBL/GenBank/DDBJ databases">
        <title>Sphingomonas sp., a new species isolated from pork steak.</title>
        <authorList>
            <person name="Heidler von Heilborn D."/>
        </authorList>
    </citation>
    <scope>NUCLEOTIDE SEQUENCE [LARGE SCALE GENOMIC DNA]</scope>
</reference>
<dbReference type="InterPro" id="IPR029055">
    <property type="entry name" value="Ntn_hydrolases_N"/>
</dbReference>
<keyword evidence="9" id="KW-1185">Reference proteome</keyword>
<dbReference type="PANTHER" id="PTHR34218:SF3">
    <property type="entry name" value="ACYL-HOMOSERINE LACTONE ACYLASE PVDQ"/>
    <property type="match status" value="1"/>
</dbReference>
<dbReference type="Gene3D" id="2.30.120.10">
    <property type="match status" value="1"/>
</dbReference>
<dbReference type="InterPro" id="IPR014395">
    <property type="entry name" value="Pen/GL7ACA/AHL_acylase"/>
</dbReference>